<dbReference type="GO" id="GO:0016757">
    <property type="term" value="F:glycosyltransferase activity"/>
    <property type="evidence" value="ECO:0007669"/>
    <property type="project" value="InterPro"/>
</dbReference>
<feature type="domain" description="Glycosyl transferase family 1" evidence="1">
    <location>
        <begin position="186"/>
        <end position="332"/>
    </location>
</feature>
<gene>
    <name evidence="2" type="ORF">TVG0893971</name>
</gene>
<dbReference type="EMBL" id="BA000011">
    <property type="protein sequence ID" value="BAB60019.1"/>
    <property type="molecule type" value="Genomic_DNA"/>
</dbReference>
<dbReference type="PaxDb" id="273116-14325094"/>
<proteinExistence type="predicted"/>
<dbReference type="PANTHER" id="PTHR45947:SF3">
    <property type="entry name" value="SULFOQUINOVOSYL TRANSFERASE SQD2"/>
    <property type="match status" value="1"/>
</dbReference>
<dbReference type="Pfam" id="PF00534">
    <property type="entry name" value="Glycos_transf_1"/>
    <property type="match status" value="1"/>
</dbReference>
<evidence type="ECO:0000313" key="2">
    <source>
        <dbReference type="EMBL" id="BAB60019.1"/>
    </source>
</evidence>
<evidence type="ECO:0000259" key="1">
    <source>
        <dbReference type="Pfam" id="PF00534"/>
    </source>
</evidence>
<dbReference type="Proteomes" id="UP000001017">
    <property type="component" value="Chromosome"/>
</dbReference>
<dbReference type="OrthoDB" id="57548at2157"/>
<dbReference type="DNASU" id="1441969"/>
<dbReference type="HOGENOM" id="CLU_720841_0_0_2"/>
<dbReference type="Gene3D" id="3.40.50.2000">
    <property type="entry name" value="Glycogen Phosphorylase B"/>
    <property type="match status" value="1"/>
</dbReference>
<evidence type="ECO:0000313" key="3">
    <source>
        <dbReference type="Proteomes" id="UP000001017"/>
    </source>
</evidence>
<reference evidence="2 3" key="2">
    <citation type="journal article" date="2000" name="Proc. Natl. Acad. Sci. U.S.A.">
        <title>Archaeal adaptation to higher temperatures revealed by genomic sequence of Thermoplasma volcanium.</title>
        <authorList>
            <person name="Kawashima T."/>
            <person name="Amano N."/>
            <person name="Koike H."/>
            <person name="Makino S."/>
            <person name="Higuchi S."/>
            <person name="Kawashima-Ohya Y."/>
            <person name="Watanabe K."/>
            <person name="Yamazaki M."/>
            <person name="Kanehori K."/>
            <person name="Kawamoto T."/>
            <person name="Nunoshiba T."/>
            <person name="Yamamoto Y."/>
            <person name="Aramaki H."/>
            <person name="Makino K."/>
            <person name="Suzuki M."/>
        </authorList>
    </citation>
    <scope>NUCLEOTIDE SEQUENCE [LARGE SCALE GENOMIC DNA]</scope>
    <source>
        <strain evidence="3">ATCC 51530 / DSM 4299 / JCM 9571 / NBRC 15438 / GSS1</strain>
    </source>
</reference>
<sequence length="377" mass="43032">MKIALFTNTNVSLGAGIEKTLLNYVKYNTDHQLVIVQSQFYKVQRLPNDVLDRIGIKNVVTIKDYEHCISFLRMHRITKPIYALILPLLIRITKVLNIKKLRSIGELDVVYLFKNEYWPLFKGKLIIGSNHAQFAFDNTYNRILALLVRSGLVYRGIDAFHLFPKSKGIGKLMGKRYFTGIIGVETSQFKPKARDNTVNVLFVGRLEYIKGIDLFIEVCKKFEGNTGVKFNVSGGGEYSQILNDNKLPNLTYHGVLSEGELADLYGKCDIFLYPTRWDAQPSVIAEALSAGEYIITSQRIRGTYDDLSEKGFLEYSSLSLDDLSNRLLKAIDRVAELRAISDAEHSYAVEKYDNSVVVRDLYKNIENLYISMQRNQH</sequence>
<protein>
    <recommendedName>
        <fullName evidence="1">Glycosyl transferase family 1 domain-containing protein</fullName>
    </recommendedName>
</protein>
<dbReference type="AlphaFoldDB" id="Q97AD3"/>
<dbReference type="CDD" id="cd03801">
    <property type="entry name" value="GT4_PimA-like"/>
    <property type="match status" value="1"/>
</dbReference>
<keyword evidence="3" id="KW-1185">Reference proteome</keyword>
<dbReference type="SUPFAM" id="SSF53756">
    <property type="entry name" value="UDP-Glycosyltransferase/glycogen phosphorylase"/>
    <property type="match status" value="1"/>
</dbReference>
<dbReference type="STRING" id="273116.gene:9381669"/>
<dbReference type="RefSeq" id="WP_010917121.1">
    <property type="nucleotide sequence ID" value="NC_002689.2"/>
</dbReference>
<dbReference type="eggNOG" id="arCOG07390">
    <property type="taxonomic scope" value="Archaea"/>
</dbReference>
<organism evidence="2 3">
    <name type="scientific">Thermoplasma volcanium (strain ATCC 51530 / DSM 4299 / JCM 9571 / NBRC 15438 / GSS1)</name>
    <dbReference type="NCBI Taxonomy" id="273116"/>
    <lineage>
        <taxon>Archaea</taxon>
        <taxon>Methanobacteriati</taxon>
        <taxon>Thermoplasmatota</taxon>
        <taxon>Thermoplasmata</taxon>
        <taxon>Thermoplasmatales</taxon>
        <taxon>Thermoplasmataceae</taxon>
        <taxon>Thermoplasma</taxon>
    </lineage>
</organism>
<dbReference type="InterPro" id="IPR050194">
    <property type="entry name" value="Glycosyltransferase_grp1"/>
</dbReference>
<dbReference type="GeneID" id="1441969"/>
<dbReference type="CAZy" id="GT4">
    <property type="family name" value="Glycosyltransferase Family 4"/>
</dbReference>
<reference evidence="2 3" key="1">
    <citation type="journal article" date="1999" name="Proc. Jpn. Acad.">
        <title>Determination of the complete genomic DNA sequence of Thermoplasma volvanium GSS1.</title>
        <authorList>
            <person name="Kawashima T."/>
            <person name="Yamamoto Y."/>
            <person name="Aramaki H."/>
            <person name="Nunoshiba T."/>
            <person name="Kawamoto T."/>
            <person name="Watanabe K."/>
            <person name="Yamazaki M."/>
            <person name="Kanehori K."/>
            <person name="Amano N."/>
            <person name="Ohya Y."/>
            <person name="Makino K."/>
            <person name="Suzuki M."/>
        </authorList>
    </citation>
    <scope>NUCLEOTIDE SEQUENCE [LARGE SCALE GENOMIC DNA]</scope>
    <source>
        <strain evidence="3">ATCC 51530 / DSM 4299 / JCM 9571 / NBRC 15438 / GSS1</strain>
    </source>
</reference>
<accession>Q97AD3</accession>
<dbReference type="PANTHER" id="PTHR45947">
    <property type="entry name" value="SULFOQUINOVOSYL TRANSFERASE SQD2"/>
    <property type="match status" value="1"/>
</dbReference>
<dbReference type="KEGG" id="tvo:TVG0893971"/>
<name>Q97AD3_THEVO</name>
<dbReference type="InterPro" id="IPR001296">
    <property type="entry name" value="Glyco_trans_1"/>
</dbReference>